<name>A0ABV0F1V4_9ENTE</name>
<dbReference type="EMBL" id="MAEI02000001">
    <property type="protein sequence ID" value="MEO1781972.1"/>
    <property type="molecule type" value="Genomic_DNA"/>
</dbReference>
<organism evidence="1 2">
    <name type="scientific">Enterococcus diestrammenae</name>
    <dbReference type="NCBI Taxonomy" id="1155073"/>
    <lineage>
        <taxon>Bacteria</taxon>
        <taxon>Bacillati</taxon>
        <taxon>Bacillota</taxon>
        <taxon>Bacilli</taxon>
        <taxon>Lactobacillales</taxon>
        <taxon>Enterococcaceae</taxon>
        <taxon>Enterococcus</taxon>
    </lineage>
</organism>
<keyword evidence="2" id="KW-1185">Reference proteome</keyword>
<reference evidence="1" key="1">
    <citation type="submission" date="2016-06" db="EMBL/GenBank/DDBJ databases">
        <authorList>
            <person name="Van Tyne D."/>
        </authorList>
    </citation>
    <scope>NUCLEOTIDE SEQUENCE</scope>
    <source>
        <strain evidence="1">JM9A</strain>
    </source>
</reference>
<proteinExistence type="predicted"/>
<evidence type="ECO:0000313" key="1">
    <source>
        <dbReference type="EMBL" id="MEO1781972.1"/>
    </source>
</evidence>
<sequence length="163" mass="18351">MTTYPLLLDDGDTLNFFTAEDREAYVQYYKSQNSGIQTFSAGNKTREKFISSKTFYSKFIGYNPLTPSWSYASRYTISRGKSLSFSTGYTYDGVSATLSVSNSYGVSVTLPANSKKASRLAAKADVKVSKYKMELYNGITVLQTFYVLRTSSVKNITNYVKYR</sequence>
<accession>A0ABV0F1V4</accession>
<gene>
    <name evidence="1" type="ORF">BAU18_001565</name>
</gene>
<evidence type="ECO:0000313" key="2">
    <source>
        <dbReference type="Proteomes" id="UP001429357"/>
    </source>
</evidence>
<protein>
    <submittedName>
        <fullName evidence="1">Uncharacterized protein</fullName>
    </submittedName>
</protein>
<reference evidence="1" key="2">
    <citation type="submission" date="2024-02" db="EMBL/GenBank/DDBJ databases">
        <title>The Genome Sequence of Enterococcus diestrammenae JM9A.</title>
        <authorList>
            <person name="Earl A."/>
            <person name="Manson A."/>
            <person name="Gilmore M."/>
            <person name="Sanders J."/>
            <person name="Shea T."/>
            <person name="Howe W."/>
            <person name="Livny J."/>
            <person name="Cuomo C."/>
            <person name="Neafsey D."/>
            <person name="Birren B."/>
        </authorList>
    </citation>
    <scope>NUCLEOTIDE SEQUENCE</scope>
    <source>
        <strain evidence="1">JM9A</strain>
    </source>
</reference>
<comment type="caution">
    <text evidence="1">The sequence shown here is derived from an EMBL/GenBank/DDBJ whole genome shotgun (WGS) entry which is preliminary data.</text>
</comment>
<dbReference type="RefSeq" id="WP_161869259.1">
    <property type="nucleotide sequence ID" value="NZ_MAEI02000001.1"/>
</dbReference>
<dbReference type="Proteomes" id="UP001429357">
    <property type="component" value="Unassembled WGS sequence"/>
</dbReference>